<dbReference type="Proteomes" id="UP000245207">
    <property type="component" value="Unassembled WGS sequence"/>
</dbReference>
<dbReference type="PANTHER" id="PTHR11669:SF52">
    <property type="entry name" value="OS10G0574500 PROTEIN"/>
    <property type="match status" value="1"/>
</dbReference>
<dbReference type="SUPFAM" id="SSF52540">
    <property type="entry name" value="P-loop containing nucleoside triphosphate hydrolases"/>
    <property type="match status" value="1"/>
</dbReference>
<proteinExistence type="predicted"/>
<evidence type="ECO:0000313" key="2">
    <source>
        <dbReference type="EMBL" id="PWA95329.1"/>
    </source>
</evidence>
<dbReference type="Gene3D" id="3.40.50.300">
    <property type="entry name" value="P-loop containing nucleotide triphosphate hydrolases"/>
    <property type="match status" value="1"/>
</dbReference>
<dbReference type="GO" id="GO:0003677">
    <property type="term" value="F:DNA binding"/>
    <property type="evidence" value="ECO:0007669"/>
    <property type="project" value="InterPro"/>
</dbReference>
<dbReference type="InterPro" id="IPR008921">
    <property type="entry name" value="DNA_pol3_clamp-load_cplx_C"/>
</dbReference>
<dbReference type="AlphaFoldDB" id="A0A2U1QBF0"/>
<accession>A0A2U1QBF0</accession>
<dbReference type="STRING" id="35608.A0A2U1QBF0"/>
<dbReference type="PANTHER" id="PTHR11669">
    <property type="entry name" value="REPLICATION FACTOR C / DNA POLYMERASE III GAMMA-TAU SUBUNIT"/>
    <property type="match status" value="1"/>
</dbReference>
<keyword evidence="3" id="KW-1185">Reference proteome</keyword>
<dbReference type="FunFam" id="1.10.8.60:FF:000030">
    <property type="entry name" value="replication factor C subunit 3"/>
    <property type="match status" value="1"/>
</dbReference>
<feature type="compositionally biased region" description="Pro residues" evidence="1">
    <location>
        <begin position="243"/>
        <end position="270"/>
    </location>
</feature>
<dbReference type="GO" id="GO:0005634">
    <property type="term" value="C:nucleus"/>
    <property type="evidence" value="ECO:0007669"/>
    <property type="project" value="TreeGrafter"/>
</dbReference>
<dbReference type="Gene3D" id="1.10.8.60">
    <property type="match status" value="1"/>
</dbReference>
<protein>
    <submittedName>
        <fullName evidence="2">DNA polymerase III, clamp loader complex, gamma/delta/delta subunit, C-terminal</fullName>
    </submittedName>
</protein>
<evidence type="ECO:0000313" key="3">
    <source>
        <dbReference type="Proteomes" id="UP000245207"/>
    </source>
</evidence>
<evidence type="ECO:0000256" key="1">
    <source>
        <dbReference type="SAM" id="MobiDB-lite"/>
    </source>
</evidence>
<dbReference type="InterPro" id="IPR050238">
    <property type="entry name" value="DNA_Rep/Repair_Clamp_Loader"/>
</dbReference>
<name>A0A2U1QBF0_ARTAN</name>
<feature type="compositionally biased region" description="Basic and acidic residues" evidence="1">
    <location>
        <begin position="225"/>
        <end position="236"/>
    </location>
</feature>
<dbReference type="GO" id="GO:0003689">
    <property type="term" value="F:DNA clamp loader activity"/>
    <property type="evidence" value="ECO:0007669"/>
    <property type="project" value="TreeGrafter"/>
</dbReference>
<dbReference type="OrthoDB" id="761538at2759"/>
<dbReference type="InterPro" id="IPR027417">
    <property type="entry name" value="P-loop_NTPase"/>
</dbReference>
<organism evidence="2 3">
    <name type="scientific">Artemisia annua</name>
    <name type="common">Sweet wormwood</name>
    <dbReference type="NCBI Taxonomy" id="35608"/>
    <lineage>
        <taxon>Eukaryota</taxon>
        <taxon>Viridiplantae</taxon>
        <taxon>Streptophyta</taxon>
        <taxon>Embryophyta</taxon>
        <taxon>Tracheophyta</taxon>
        <taxon>Spermatophyta</taxon>
        <taxon>Magnoliopsida</taxon>
        <taxon>eudicotyledons</taxon>
        <taxon>Gunneridae</taxon>
        <taxon>Pentapetalae</taxon>
        <taxon>asterids</taxon>
        <taxon>campanulids</taxon>
        <taxon>Asterales</taxon>
        <taxon>Asteraceae</taxon>
        <taxon>Asteroideae</taxon>
        <taxon>Anthemideae</taxon>
        <taxon>Artemisiinae</taxon>
        <taxon>Artemisia</taxon>
    </lineage>
</organism>
<dbReference type="EMBL" id="PKPP01000249">
    <property type="protein sequence ID" value="PWA95329.1"/>
    <property type="molecule type" value="Genomic_DNA"/>
</dbReference>
<sequence>MHTLTKRSNPYTACFLPDITFIDQIEPLRKPRFKRPNDVTTYSWTCYISSHTSFSSKVLKHYQLFSMKSPHVSPEPLNVLSNDISNLTEKASTHGSGKKSWIAGQFMSKKKPSKLTKENLEEFTCVEDKKYYTSPYWKGLLNTEKVANSFPPISHDLNTSSPYYKGLLNTATSPDRESQAMTFVSSSSKMSFSNKMQEWGTGCLWFKTKDEKAPTMIKVYSTEHSSNEESLRERGSDPSSPVLSPPLPTSSPPSLQPPPSSSPPPLPPSPAKRIVINAKDTSEPKEEKKYFWADKYRPAALKDFICNKDKAMELQKTICDEDCHHFIFEGQAGVGKRTMIWALLREAFGPDNVQARDEWKTFNLKGEDVSSIMVNVKESSLHVEVNLSELKGFEKHVIVELIKETNNLTNEMARCNKENCRAIILREADKLSTDALLYIRWVIERYRGRHKIFFCCQDASKLQPLKNICKVVQLLSPSNKEIVEVLEFIARKEEIELSRDLAERIAVKSKNNLRQAIRSFEATWQHNPLLDGERIILTGWENDIAQIAISIVEKQSPKQLYDIRRKLQTLIDHSVPPEFIFEVRMIKRICDLPCA</sequence>
<dbReference type="GO" id="GO:0006281">
    <property type="term" value="P:DNA repair"/>
    <property type="evidence" value="ECO:0007669"/>
    <property type="project" value="TreeGrafter"/>
</dbReference>
<reference evidence="2 3" key="1">
    <citation type="journal article" date="2018" name="Mol. Plant">
        <title>The genome of Artemisia annua provides insight into the evolution of Asteraceae family and artemisinin biosynthesis.</title>
        <authorList>
            <person name="Shen Q."/>
            <person name="Zhang L."/>
            <person name="Liao Z."/>
            <person name="Wang S."/>
            <person name="Yan T."/>
            <person name="Shi P."/>
            <person name="Liu M."/>
            <person name="Fu X."/>
            <person name="Pan Q."/>
            <person name="Wang Y."/>
            <person name="Lv Z."/>
            <person name="Lu X."/>
            <person name="Zhang F."/>
            <person name="Jiang W."/>
            <person name="Ma Y."/>
            <person name="Chen M."/>
            <person name="Hao X."/>
            <person name="Li L."/>
            <person name="Tang Y."/>
            <person name="Lv G."/>
            <person name="Zhou Y."/>
            <person name="Sun X."/>
            <person name="Brodelius P.E."/>
            <person name="Rose J.K.C."/>
            <person name="Tang K."/>
        </authorList>
    </citation>
    <scope>NUCLEOTIDE SEQUENCE [LARGE SCALE GENOMIC DNA]</scope>
    <source>
        <strain evidence="3">cv. Huhao1</strain>
        <tissue evidence="2">Leaf</tissue>
    </source>
</reference>
<gene>
    <name evidence="2" type="ORF">CTI12_AA051560</name>
</gene>
<dbReference type="SUPFAM" id="SSF48019">
    <property type="entry name" value="post-AAA+ oligomerization domain-like"/>
    <property type="match status" value="1"/>
</dbReference>
<comment type="caution">
    <text evidence="2">The sequence shown here is derived from an EMBL/GenBank/DDBJ whole genome shotgun (WGS) entry which is preliminary data.</text>
</comment>
<dbReference type="Pfam" id="PF21960">
    <property type="entry name" value="RCF1-5-like_lid"/>
    <property type="match status" value="1"/>
</dbReference>
<dbReference type="Gene3D" id="1.20.272.10">
    <property type="match status" value="1"/>
</dbReference>
<dbReference type="GO" id="GO:0005663">
    <property type="term" value="C:DNA replication factor C complex"/>
    <property type="evidence" value="ECO:0007669"/>
    <property type="project" value="TreeGrafter"/>
</dbReference>
<dbReference type="GO" id="GO:0006261">
    <property type="term" value="P:DNA-templated DNA replication"/>
    <property type="evidence" value="ECO:0007669"/>
    <property type="project" value="TreeGrafter"/>
</dbReference>
<feature type="region of interest" description="Disordered" evidence="1">
    <location>
        <begin position="221"/>
        <end position="282"/>
    </location>
</feature>